<keyword evidence="6" id="KW-0770">Synapse</keyword>
<evidence type="ECO:0000259" key="28">
    <source>
        <dbReference type="Pfam" id="PF02931"/>
    </source>
</evidence>
<evidence type="ECO:0000256" key="19">
    <source>
        <dbReference type="ARBA" id="ARBA00036634"/>
    </source>
</evidence>
<evidence type="ECO:0000259" key="29">
    <source>
        <dbReference type="Pfam" id="PF02932"/>
    </source>
</evidence>
<dbReference type="SUPFAM" id="SSF63712">
    <property type="entry name" value="Nicotinic receptor ligand binding domain-like"/>
    <property type="match status" value="1"/>
</dbReference>
<dbReference type="PANTHER" id="PTHR18945">
    <property type="entry name" value="NEUROTRANSMITTER GATED ION CHANNEL"/>
    <property type="match status" value="1"/>
</dbReference>
<keyword evidence="31" id="KW-1185">Reference proteome</keyword>
<keyword evidence="8 27" id="KW-0472">Membrane</keyword>
<evidence type="ECO:0000256" key="11">
    <source>
        <dbReference type="ARBA" id="ARBA00023180"/>
    </source>
</evidence>
<dbReference type="InterPro" id="IPR006029">
    <property type="entry name" value="Neurotrans-gated_channel_TM"/>
</dbReference>
<proteinExistence type="inferred from homology"/>
<dbReference type="InterPro" id="IPR006202">
    <property type="entry name" value="Neur_chan_lig-bd"/>
</dbReference>
<dbReference type="PROSITE" id="PS00236">
    <property type="entry name" value="NEUROTR_ION_CHANNEL"/>
    <property type="match status" value="1"/>
</dbReference>
<reference evidence="30 31" key="1">
    <citation type="journal article" date="2018" name="Nat. Ecol. Evol.">
        <title>Shark genomes provide insights into elasmobranch evolution and the origin of vertebrates.</title>
        <authorList>
            <person name="Hara Y"/>
            <person name="Yamaguchi K"/>
            <person name="Onimaru K"/>
            <person name="Kadota M"/>
            <person name="Koyanagi M"/>
            <person name="Keeley SD"/>
            <person name="Tatsumi K"/>
            <person name="Tanaka K"/>
            <person name="Motone F"/>
            <person name="Kageyama Y"/>
            <person name="Nozu R"/>
            <person name="Adachi N"/>
            <person name="Nishimura O"/>
            <person name="Nakagawa R"/>
            <person name="Tanegashima C"/>
            <person name="Kiyatake I"/>
            <person name="Matsumoto R"/>
            <person name="Murakumo K"/>
            <person name="Nishida K"/>
            <person name="Terakita A"/>
            <person name="Kuratani S"/>
            <person name="Sato K"/>
            <person name="Hyodo S Kuraku.S."/>
        </authorList>
    </citation>
    <scope>NUCLEOTIDE SEQUENCE [LARGE SCALE GENOMIC DNA]</scope>
</reference>
<dbReference type="AlphaFoldDB" id="A0A401RTF0"/>
<keyword evidence="13" id="KW-1071">Ligand-gated ion channel</keyword>
<evidence type="ECO:0000256" key="7">
    <source>
        <dbReference type="ARBA" id="ARBA00023065"/>
    </source>
</evidence>
<gene>
    <name evidence="30" type="ORF">chiPu_0019870</name>
</gene>
<dbReference type="OrthoDB" id="6097796at2759"/>
<keyword evidence="4 27" id="KW-0732">Signal</keyword>
<evidence type="ECO:0000256" key="16">
    <source>
        <dbReference type="ARBA" id="ARBA00034269"/>
    </source>
</evidence>
<evidence type="ECO:0000256" key="27">
    <source>
        <dbReference type="RuleBase" id="RU000687"/>
    </source>
</evidence>
<evidence type="ECO:0000256" key="1">
    <source>
        <dbReference type="ARBA" id="ARBA00022448"/>
    </source>
</evidence>
<comment type="catalytic activity">
    <reaction evidence="17">
        <text>K(+)(in) = K(+)(out)</text>
        <dbReference type="Rhea" id="RHEA:29463"/>
        <dbReference type="ChEBI" id="CHEBI:29103"/>
    </reaction>
</comment>
<dbReference type="InterPro" id="IPR006201">
    <property type="entry name" value="Neur_channel"/>
</dbReference>
<dbReference type="SUPFAM" id="SSF90112">
    <property type="entry name" value="Neurotransmitter-gated ion-channel transmembrane pore"/>
    <property type="match status" value="1"/>
</dbReference>
<feature type="transmembrane region" description="Helical" evidence="27">
    <location>
        <begin position="282"/>
        <end position="299"/>
    </location>
</feature>
<evidence type="ECO:0000256" key="10">
    <source>
        <dbReference type="ARBA" id="ARBA00023170"/>
    </source>
</evidence>
<keyword evidence="1 27" id="KW-0813">Transport</keyword>
<evidence type="ECO:0000256" key="20">
    <source>
        <dbReference type="ARBA" id="ARBA00037540"/>
    </source>
</evidence>
<comment type="function">
    <text evidence="20">Forms serotonin (5-hydroxytryptamine/5-HT3)-activated cation-selective channel complexes, which when activated cause fast, depolarizing responses in neurons.</text>
</comment>
<dbReference type="Proteomes" id="UP000287033">
    <property type="component" value="Unassembled WGS sequence"/>
</dbReference>
<keyword evidence="9" id="KW-1015">Disulfide bond</keyword>
<feature type="transmembrane region" description="Helical" evidence="27">
    <location>
        <begin position="439"/>
        <end position="461"/>
    </location>
</feature>
<evidence type="ECO:0000256" key="18">
    <source>
        <dbReference type="ARBA" id="ARBA00036239"/>
    </source>
</evidence>
<evidence type="ECO:0000256" key="24">
    <source>
        <dbReference type="ARBA" id="ARBA00078864"/>
    </source>
</evidence>
<protein>
    <recommendedName>
        <fullName evidence="23">5-hydroxytryptamine receptor 3A</fullName>
    </recommendedName>
    <alternativeName>
        <fullName evidence="25">5-hydroxytryptamine receptor 3</fullName>
    </alternativeName>
    <alternativeName>
        <fullName evidence="24">Serotonin receptor 3A</fullName>
    </alternativeName>
    <alternativeName>
        <fullName evidence="26">Serotonin-gated ion channel receptor</fullName>
    </alternativeName>
</protein>
<keyword evidence="5 27" id="KW-1133">Transmembrane helix</keyword>
<evidence type="ECO:0000256" key="23">
    <source>
        <dbReference type="ARBA" id="ARBA00068982"/>
    </source>
</evidence>
<name>A0A401RTF0_CHIPU</name>
<evidence type="ECO:0000256" key="12">
    <source>
        <dbReference type="ARBA" id="ARBA00023257"/>
    </source>
</evidence>
<keyword evidence="12" id="KW-0628">Postsynaptic cell membrane</keyword>
<evidence type="ECO:0000256" key="6">
    <source>
        <dbReference type="ARBA" id="ARBA00023018"/>
    </source>
</evidence>
<comment type="subcellular location">
    <subcellularLocation>
        <location evidence="15">Postsynaptic cell membrane</location>
        <topology evidence="15">Multi-pass membrane protein</topology>
    </subcellularLocation>
</comment>
<keyword evidence="14 27" id="KW-0407">Ion channel</keyword>
<dbReference type="CDD" id="cd19063">
    <property type="entry name" value="LGIC_TM_5-HT3"/>
    <property type="match status" value="1"/>
</dbReference>
<comment type="catalytic activity">
    <reaction evidence="16">
        <text>Mg(2+)(in) = Mg(2+)(out)</text>
        <dbReference type="Rhea" id="RHEA:29827"/>
        <dbReference type="ChEBI" id="CHEBI:18420"/>
    </reaction>
</comment>
<comment type="catalytic activity">
    <reaction evidence="18">
        <text>Na(+)(in) = Na(+)(out)</text>
        <dbReference type="Rhea" id="RHEA:34963"/>
        <dbReference type="ChEBI" id="CHEBI:29101"/>
    </reaction>
</comment>
<feature type="transmembrane region" description="Helical" evidence="27">
    <location>
        <begin position="311"/>
        <end position="334"/>
    </location>
</feature>
<dbReference type="Pfam" id="PF02932">
    <property type="entry name" value="Neur_chan_memb"/>
    <property type="match status" value="1"/>
</dbReference>
<feature type="domain" description="Neurotransmitter-gated ion-channel ligand-binding" evidence="28">
    <location>
        <begin position="50"/>
        <end position="246"/>
    </location>
</feature>
<evidence type="ECO:0000256" key="13">
    <source>
        <dbReference type="ARBA" id="ARBA00023286"/>
    </source>
</evidence>
<evidence type="ECO:0000256" key="26">
    <source>
        <dbReference type="ARBA" id="ARBA00083210"/>
    </source>
</evidence>
<dbReference type="InterPro" id="IPR018000">
    <property type="entry name" value="Neurotransmitter_ion_chnl_CS"/>
</dbReference>
<dbReference type="PRINTS" id="PR00252">
    <property type="entry name" value="NRIONCHANNEL"/>
</dbReference>
<dbReference type="GO" id="GO:0004888">
    <property type="term" value="F:transmembrane signaling receptor activity"/>
    <property type="evidence" value="ECO:0007669"/>
    <property type="project" value="InterPro"/>
</dbReference>
<dbReference type="GO" id="GO:0005230">
    <property type="term" value="F:extracellular ligand-gated monoatomic ion channel activity"/>
    <property type="evidence" value="ECO:0007669"/>
    <property type="project" value="InterPro"/>
</dbReference>
<evidence type="ECO:0000256" key="4">
    <source>
        <dbReference type="ARBA" id="ARBA00022729"/>
    </source>
</evidence>
<comment type="subunit">
    <text evidence="22">Forms homopentameric as well as heteropentameric serotonin-activated cation-selective channel complexes with HTR3B or HTR3C or HTR3D or HTR3E. The homomeric complex is functional but exhibits low conductance with modified voltage dependence, and decreased agonist and antagonist affinity. Heteropentameric complexes display properties which resemble that of neuronal serotonin-activated channels in vivo. Interacts with RIC3.</text>
</comment>
<feature type="domain" description="Neurotransmitter-gated ion-channel transmembrane" evidence="29">
    <location>
        <begin position="253"/>
        <end position="361"/>
    </location>
</feature>
<feature type="transmembrane region" description="Helical" evidence="27">
    <location>
        <begin position="247"/>
        <end position="270"/>
    </location>
</feature>
<comment type="caution">
    <text evidence="30">The sequence shown here is derived from an EMBL/GenBank/DDBJ whole genome shotgun (WGS) entry which is preliminary data.</text>
</comment>
<sequence length="462" mass="53439">MALDIFRIHRSPFLLSMWLICLFQGNFSLLSLSDSDGARFIKTFADVFENTAIRPVKNFTQPLEINLTIQLHAILGLDEKQEILTTYLWMEQRWFHDFLVWDPSDFSGKDLVALPKEKLWLPDVLILEMVDEDKSAETPYLYVHHTGLVIYGKPLRIVSSCNLNILYFPFDVQKCPLTVSSITFSDKDMKLHIKETSEEITSKSKKVFASKGEWELLQITASEKSVLEDWGSYDFISMEVTMKRRPMFYIVNILIPSAFLMLTDIVSFYLPAHSFDRASFKMTLMLGYSVFLIIVKDLLPSNSSHTPLIAIFFLVSLTFMVSSLFETIIIINIIHQNAKQRKPIPAWMRTIVLNYGAKLFWRRGKPPVYHQISRVPLATKITVQDCEMRSSLSEEIDALQALLNRIAEGVEEIKQGLERHDQERELEDEWLQIGHILDCVLHSVYCIFFTAFLLTLAVTWLM</sequence>
<dbReference type="STRING" id="137246.A0A401RTF0"/>
<feature type="chain" id="PRO_5022263396" description="5-hydroxytryptamine receptor 3A" evidence="27">
    <location>
        <begin position="29"/>
        <end position="462"/>
    </location>
</feature>
<dbReference type="InterPro" id="IPR036734">
    <property type="entry name" value="Neur_chan_lig-bd_sf"/>
</dbReference>
<keyword evidence="2" id="KW-1003">Cell membrane</keyword>
<dbReference type="GO" id="GO:0045211">
    <property type="term" value="C:postsynaptic membrane"/>
    <property type="evidence" value="ECO:0007669"/>
    <property type="project" value="UniProtKB-SubCell"/>
</dbReference>
<comment type="similarity">
    <text evidence="21">Belongs to the ligand-gated ion channel (TC 1.A.9) family. 5-hydroxytryptamine receptor (TC 1.A.9.2) subfamily. HTR3A sub-subfamily.</text>
</comment>
<evidence type="ECO:0000256" key="21">
    <source>
        <dbReference type="ARBA" id="ARBA00061202"/>
    </source>
</evidence>
<comment type="catalytic activity">
    <reaction evidence="19">
        <text>Ca(2+)(in) = Ca(2+)(out)</text>
        <dbReference type="Rhea" id="RHEA:29671"/>
        <dbReference type="ChEBI" id="CHEBI:29108"/>
    </reaction>
</comment>
<evidence type="ECO:0000256" key="14">
    <source>
        <dbReference type="ARBA" id="ARBA00023303"/>
    </source>
</evidence>
<accession>A0A401RTF0</accession>
<dbReference type="Gene3D" id="2.70.170.10">
    <property type="entry name" value="Neurotransmitter-gated ion-channel ligand-binding domain"/>
    <property type="match status" value="1"/>
</dbReference>
<feature type="signal peptide" evidence="27">
    <location>
        <begin position="1"/>
        <end position="28"/>
    </location>
</feature>
<dbReference type="FunFam" id="2.70.170.10:FF:000017">
    <property type="entry name" value="5-hydroxytryptamine receptor 3A"/>
    <property type="match status" value="1"/>
</dbReference>
<evidence type="ECO:0000256" key="22">
    <source>
        <dbReference type="ARBA" id="ARBA00061864"/>
    </source>
</evidence>
<dbReference type="OMA" id="CVGINKL"/>
<keyword evidence="11" id="KW-0325">Glycoprotein</keyword>
<evidence type="ECO:0000313" key="31">
    <source>
        <dbReference type="Proteomes" id="UP000287033"/>
    </source>
</evidence>
<evidence type="ECO:0000256" key="8">
    <source>
        <dbReference type="ARBA" id="ARBA00023136"/>
    </source>
</evidence>
<dbReference type="InterPro" id="IPR038050">
    <property type="entry name" value="Neuro_actylchol_rec"/>
</dbReference>
<dbReference type="Pfam" id="PF02931">
    <property type="entry name" value="Neur_chan_LBD"/>
    <property type="match status" value="1"/>
</dbReference>
<dbReference type="Gene3D" id="1.20.58.390">
    <property type="entry name" value="Neurotransmitter-gated ion-channel transmembrane domain"/>
    <property type="match status" value="1"/>
</dbReference>
<dbReference type="EMBL" id="BEZZ01002205">
    <property type="protein sequence ID" value="GCC21400.1"/>
    <property type="molecule type" value="Genomic_DNA"/>
</dbReference>
<evidence type="ECO:0000256" key="3">
    <source>
        <dbReference type="ARBA" id="ARBA00022692"/>
    </source>
</evidence>
<dbReference type="InterPro" id="IPR049944">
    <property type="entry name" value="LGIC_TM_5-HT3"/>
</dbReference>
<evidence type="ECO:0000256" key="5">
    <source>
        <dbReference type="ARBA" id="ARBA00022989"/>
    </source>
</evidence>
<dbReference type="FunFam" id="1.20.58.390:FF:000020">
    <property type="entry name" value="5-hydroxytryptamine (serotonin) receptor 3A"/>
    <property type="match status" value="1"/>
</dbReference>
<evidence type="ECO:0000313" key="30">
    <source>
        <dbReference type="EMBL" id="GCC21400.1"/>
    </source>
</evidence>
<evidence type="ECO:0000256" key="15">
    <source>
        <dbReference type="ARBA" id="ARBA00034104"/>
    </source>
</evidence>
<evidence type="ECO:0000256" key="25">
    <source>
        <dbReference type="ARBA" id="ARBA00080492"/>
    </source>
</evidence>
<organism evidence="30 31">
    <name type="scientific">Chiloscyllium punctatum</name>
    <name type="common">Brownbanded bambooshark</name>
    <name type="synonym">Hemiscyllium punctatum</name>
    <dbReference type="NCBI Taxonomy" id="137246"/>
    <lineage>
        <taxon>Eukaryota</taxon>
        <taxon>Metazoa</taxon>
        <taxon>Chordata</taxon>
        <taxon>Craniata</taxon>
        <taxon>Vertebrata</taxon>
        <taxon>Chondrichthyes</taxon>
        <taxon>Elasmobranchii</taxon>
        <taxon>Galeomorphii</taxon>
        <taxon>Galeoidea</taxon>
        <taxon>Orectolobiformes</taxon>
        <taxon>Hemiscylliidae</taxon>
        <taxon>Chiloscyllium</taxon>
    </lineage>
</organism>
<dbReference type="InterPro" id="IPR036719">
    <property type="entry name" value="Neuro-gated_channel_TM_sf"/>
</dbReference>
<evidence type="ECO:0000256" key="2">
    <source>
        <dbReference type="ARBA" id="ARBA00022475"/>
    </source>
</evidence>
<evidence type="ECO:0000256" key="9">
    <source>
        <dbReference type="ARBA" id="ARBA00023157"/>
    </source>
</evidence>
<keyword evidence="3 27" id="KW-0812">Transmembrane</keyword>
<keyword evidence="7 27" id="KW-0406">Ion transport</keyword>
<keyword evidence="10" id="KW-0675">Receptor</keyword>
<evidence type="ECO:0000256" key="17">
    <source>
        <dbReference type="ARBA" id="ARBA00034430"/>
    </source>
</evidence>